<accession>K1WFL2</accession>
<dbReference type="OMA" id="PFINDST"/>
<dbReference type="OrthoDB" id="4116913at2759"/>
<evidence type="ECO:0000259" key="7">
    <source>
        <dbReference type="PROSITE" id="PS50048"/>
    </source>
</evidence>
<feature type="domain" description="Zn(2)-C6 fungal-type" evidence="7">
    <location>
        <begin position="45"/>
        <end position="75"/>
    </location>
</feature>
<dbReference type="PANTHER" id="PTHR46910:SF37">
    <property type="entry name" value="ZN(II)2CYS6 TRANSCRIPTION FACTOR (EUROFUNG)"/>
    <property type="match status" value="1"/>
</dbReference>
<keyword evidence="2" id="KW-0805">Transcription regulation</keyword>
<dbReference type="GO" id="GO:0005634">
    <property type="term" value="C:nucleus"/>
    <property type="evidence" value="ECO:0007669"/>
    <property type="project" value="UniProtKB-SubCell"/>
</dbReference>
<dbReference type="PROSITE" id="PS00463">
    <property type="entry name" value="ZN2_CY6_FUNGAL_1"/>
    <property type="match status" value="1"/>
</dbReference>
<evidence type="ECO:0000256" key="1">
    <source>
        <dbReference type="ARBA" id="ARBA00004123"/>
    </source>
</evidence>
<evidence type="ECO:0000256" key="6">
    <source>
        <dbReference type="SAM" id="MobiDB-lite"/>
    </source>
</evidence>
<dbReference type="PANTHER" id="PTHR46910">
    <property type="entry name" value="TRANSCRIPTION FACTOR PDR1"/>
    <property type="match status" value="1"/>
</dbReference>
<dbReference type="KEGG" id="mbe:MBM_05534"/>
<dbReference type="AlphaFoldDB" id="K1WFL2"/>
<evidence type="ECO:0000256" key="3">
    <source>
        <dbReference type="ARBA" id="ARBA00023125"/>
    </source>
</evidence>
<dbReference type="InterPro" id="IPR001138">
    <property type="entry name" value="Zn2Cys6_DnaBD"/>
</dbReference>
<evidence type="ECO:0000256" key="5">
    <source>
        <dbReference type="ARBA" id="ARBA00023242"/>
    </source>
</evidence>
<keyword evidence="9" id="KW-1185">Reference proteome</keyword>
<dbReference type="GO" id="GO:0008270">
    <property type="term" value="F:zinc ion binding"/>
    <property type="evidence" value="ECO:0007669"/>
    <property type="project" value="InterPro"/>
</dbReference>
<evidence type="ECO:0000313" key="8">
    <source>
        <dbReference type="EMBL" id="EKD16240.1"/>
    </source>
</evidence>
<feature type="compositionally biased region" description="Polar residues" evidence="6">
    <location>
        <begin position="1"/>
        <end position="15"/>
    </location>
</feature>
<gene>
    <name evidence="8" type="ORF">MBM_05534</name>
</gene>
<dbReference type="HOGENOM" id="CLU_023798_0_0_1"/>
<dbReference type="CDD" id="cd12148">
    <property type="entry name" value="fungal_TF_MHR"/>
    <property type="match status" value="1"/>
</dbReference>
<keyword evidence="4" id="KW-0804">Transcription</keyword>
<dbReference type="InterPro" id="IPR036864">
    <property type="entry name" value="Zn2-C6_fun-type_DNA-bd_sf"/>
</dbReference>
<sequence>MESSTQSPDSLIHNVSQQSSESPQPQPDESSSHATGSRPETARLSCDNCRRRKVKCDRGLPACSLCAKLKHACIYSVARKKPVRRMKYMELEERLESMERVLVDRKPSDAGSDFQTQPSLNDQRHFSIPMDDLAISHSQIVLSRPPGTEQCYEWDFPEGGILDDSSSSNVSFNPRPDPATFTRGMFARNRSPPLYIADSSGSIPLFTSRGTQWVDQLVGDSSFSNMVHDLKPPDSVLAQTMGLLTPPANLLPSHNLAETCLQDMMFAALQNHQEGNKILETSYIAAINIVIAFQKHNCFQIKYKIDSDLFLQNALSLIPRLLIEGPDTMGVGALICIVLYFHLASEIEFAASILGCATQVMINAGYNLEKKPDDVNGLLQNQLFWQATILASDFSLQLCRAPFINDSTLVCLPPRNPVDGRGNVTCYDGTVINITYERVTLAKLQRKVHALLFSSEAAKQNPQQTYATVIELDHELAVFKARLPAITGKEMYDARFEGALVYLTVIYLRYYQLVIAVHSAVFTRPSGRDAQVRRKKAAPSIALCVQAARDIASLPDKLPKDHPFMKFLVPNVALNVDILCLNILQNKNTVMAYQDLALMEKVVKQFERFSSELGHNIISHTANLLYLVAAHGIRRPKAIIAQPATQQPPPQQLRNMDAWNDPNFVCTELPANPNIYHPFQPDPGLAEFPNQPFPDHAHQDMAQMGGQMGEGAGGFLGPPATSSADIQWHVPAAGYNAAADGQAGGISFYISNP</sequence>
<organism evidence="8 9">
    <name type="scientific">Marssonina brunnea f. sp. multigermtubi (strain MB_m1)</name>
    <name type="common">Marssonina leaf spot fungus</name>
    <dbReference type="NCBI Taxonomy" id="1072389"/>
    <lineage>
        <taxon>Eukaryota</taxon>
        <taxon>Fungi</taxon>
        <taxon>Dikarya</taxon>
        <taxon>Ascomycota</taxon>
        <taxon>Pezizomycotina</taxon>
        <taxon>Leotiomycetes</taxon>
        <taxon>Helotiales</taxon>
        <taxon>Drepanopezizaceae</taxon>
        <taxon>Drepanopeziza</taxon>
    </lineage>
</organism>
<dbReference type="CDD" id="cd00067">
    <property type="entry name" value="GAL4"/>
    <property type="match status" value="1"/>
</dbReference>
<dbReference type="GO" id="GO:0000981">
    <property type="term" value="F:DNA-binding transcription factor activity, RNA polymerase II-specific"/>
    <property type="evidence" value="ECO:0007669"/>
    <property type="project" value="InterPro"/>
</dbReference>
<dbReference type="SMART" id="SM00066">
    <property type="entry name" value="GAL4"/>
    <property type="match status" value="1"/>
</dbReference>
<protein>
    <submittedName>
        <fullName evidence="8">Fungal specific transcription factor domain-containing protein</fullName>
    </submittedName>
</protein>
<dbReference type="InParanoid" id="K1WFL2"/>
<reference evidence="8 9" key="1">
    <citation type="journal article" date="2012" name="BMC Genomics">
        <title>Sequencing the genome of Marssonina brunnea reveals fungus-poplar co-evolution.</title>
        <authorList>
            <person name="Zhu S."/>
            <person name="Cao Y.-Z."/>
            <person name="Jiang C."/>
            <person name="Tan B.-Y."/>
            <person name="Wang Z."/>
            <person name="Feng S."/>
            <person name="Zhang L."/>
            <person name="Su X.-H."/>
            <person name="Brejova B."/>
            <person name="Vinar T."/>
            <person name="Xu M."/>
            <person name="Wang M.-X."/>
            <person name="Zhang S.-G."/>
            <person name="Huang M.-R."/>
            <person name="Wu R."/>
            <person name="Zhou Y."/>
        </authorList>
    </citation>
    <scope>NUCLEOTIDE SEQUENCE [LARGE SCALE GENOMIC DNA]</scope>
    <source>
        <strain evidence="8 9">MB_m1</strain>
    </source>
</reference>
<dbReference type="InterPro" id="IPR050987">
    <property type="entry name" value="AtrR-like"/>
</dbReference>
<feature type="region of interest" description="Disordered" evidence="6">
    <location>
        <begin position="1"/>
        <end position="43"/>
    </location>
</feature>
<dbReference type="GO" id="GO:0003677">
    <property type="term" value="F:DNA binding"/>
    <property type="evidence" value="ECO:0007669"/>
    <property type="project" value="UniProtKB-KW"/>
</dbReference>
<comment type="subcellular location">
    <subcellularLocation>
        <location evidence="1">Nucleus</location>
    </subcellularLocation>
</comment>
<dbReference type="SUPFAM" id="SSF57701">
    <property type="entry name" value="Zn2/Cys6 DNA-binding domain"/>
    <property type="match status" value="1"/>
</dbReference>
<keyword evidence="5" id="KW-0539">Nucleus</keyword>
<name>K1WFL2_MARBU</name>
<dbReference type="EMBL" id="JH921439">
    <property type="protein sequence ID" value="EKD16240.1"/>
    <property type="molecule type" value="Genomic_DNA"/>
</dbReference>
<dbReference type="eggNOG" id="ENOG502QZJZ">
    <property type="taxonomic scope" value="Eukaryota"/>
</dbReference>
<evidence type="ECO:0000256" key="2">
    <source>
        <dbReference type="ARBA" id="ARBA00023015"/>
    </source>
</evidence>
<dbReference type="Proteomes" id="UP000006753">
    <property type="component" value="Unassembled WGS sequence"/>
</dbReference>
<dbReference type="Gene3D" id="4.10.240.10">
    <property type="entry name" value="Zn(2)-C6 fungal-type DNA-binding domain"/>
    <property type="match status" value="1"/>
</dbReference>
<keyword evidence="3" id="KW-0238">DNA-binding</keyword>
<dbReference type="Pfam" id="PF00172">
    <property type="entry name" value="Zn_clus"/>
    <property type="match status" value="1"/>
</dbReference>
<evidence type="ECO:0000313" key="9">
    <source>
        <dbReference type="Proteomes" id="UP000006753"/>
    </source>
</evidence>
<proteinExistence type="predicted"/>
<dbReference type="PROSITE" id="PS50048">
    <property type="entry name" value="ZN2_CY6_FUNGAL_2"/>
    <property type="match status" value="1"/>
</dbReference>
<evidence type="ECO:0000256" key="4">
    <source>
        <dbReference type="ARBA" id="ARBA00023163"/>
    </source>
</evidence>
<feature type="compositionally biased region" description="Low complexity" evidence="6">
    <location>
        <begin position="16"/>
        <end position="29"/>
    </location>
</feature>